<dbReference type="InParanoid" id="D2V6U2"/>
<feature type="compositionally biased region" description="Low complexity" evidence="1">
    <location>
        <begin position="272"/>
        <end position="288"/>
    </location>
</feature>
<dbReference type="VEuPathDB" id="AmoebaDB:NAEGRDRAFT_64556"/>
<accession>D2V6U2</accession>
<reference evidence="3 4" key="1">
    <citation type="journal article" date="2010" name="Cell">
        <title>The genome of Naegleria gruberi illuminates early eukaryotic versatility.</title>
        <authorList>
            <person name="Fritz-Laylin L.K."/>
            <person name="Prochnik S.E."/>
            <person name="Ginger M.L."/>
            <person name="Dacks J.B."/>
            <person name="Carpenter M.L."/>
            <person name="Field M.C."/>
            <person name="Kuo A."/>
            <person name="Paredez A."/>
            <person name="Chapman J."/>
            <person name="Pham J."/>
            <person name="Shu S."/>
            <person name="Neupane R."/>
            <person name="Cipriano M."/>
            <person name="Mancuso J."/>
            <person name="Tu H."/>
            <person name="Salamov A."/>
            <person name="Lindquist E."/>
            <person name="Shapiro H."/>
            <person name="Lucas S."/>
            <person name="Grigoriev I.V."/>
            <person name="Cande W.Z."/>
            <person name="Fulton C."/>
            <person name="Rokhsar D.S."/>
            <person name="Dawson S.C."/>
        </authorList>
    </citation>
    <scope>NUCLEOTIDE SEQUENCE [LARGE SCALE GENOMIC DNA]</scope>
    <source>
        <strain evidence="3 4">NEG-M</strain>
    </source>
</reference>
<keyword evidence="2" id="KW-0812">Transmembrane</keyword>
<feature type="transmembrane region" description="Helical" evidence="2">
    <location>
        <begin position="203"/>
        <end position="224"/>
    </location>
</feature>
<dbReference type="OMA" id="NEFRRAC"/>
<protein>
    <submittedName>
        <fullName evidence="3">Predicted protein</fullName>
    </submittedName>
</protein>
<feature type="transmembrane region" description="Helical" evidence="2">
    <location>
        <begin position="162"/>
        <end position="183"/>
    </location>
</feature>
<feature type="region of interest" description="Disordered" evidence="1">
    <location>
        <begin position="272"/>
        <end position="310"/>
    </location>
</feature>
<sequence>MSKVVLSLIQEFDLNSFRLFENVWIAITLFQVLYVLKHLLIIKRYYAAAGYDSTKMNIVMAMVYIIVMGEGGGTISRILVGKPAPFIFNDFRLWCGLGVWSVCSYILFRSKGAKESFSSWFAHPILKYVLTLPNEFRRACALCASTLFFLKLARSENHSSTIFFPALLGYLSAVGGSLIMNVIEAHLVLKKADYGISTFLANPSWRLKMPFVCSVFYALSYYYLESVVGDEGAKSTVLYLIAYNSVYIIMVVFVTFPLILDAADAVSAWWSTPSKKPVAKPASPSTTEPKQKKEKKDAKQTESGKKSKKD</sequence>
<gene>
    <name evidence="3" type="ORF">NAEGRDRAFT_64556</name>
</gene>
<dbReference type="AlphaFoldDB" id="D2V6U2"/>
<feature type="transmembrane region" description="Helical" evidence="2">
    <location>
        <begin position="91"/>
        <end position="108"/>
    </location>
</feature>
<evidence type="ECO:0000256" key="1">
    <source>
        <dbReference type="SAM" id="MobiDB-lite"/>
    </source>
</evidence>
<feature type="transmembrane region" description="Helical" evidence="2">
    <location>
        <begin position="23"/>
        <end position="46"/>
    </location>
</feature>
<evidence type="ECO:0000313" key="3">
    <source>
        <dbReference type="EMBL" id="EFC47633.1"/>
    </source>
</evidence>
<keyword evidence="2" id="KW-1133">Transmembrane helix</keyword>
<dbReference type="Proteomes" id="UP000006671">
    <property type="component" value="Unassembled WGS sequence"/>
</dbReference>
<proteinExistence type="predicted"/>
<dbReference type="KEGG" id="ngr:NAEGRDRAFT_64556"/>
<dbReference type="RefSeq" id="XP_002680377.1">
    <property type="nucleotide sequence ID" value="XM_002680331.1"/>
</dbReference>
<name>D2V6U2_NAEGR</name>
<dbReference type="OrthoDB" id="10256099at2759"/>
<dbReference type="EMBL" id="GG738854">
    <property type="protein sequence ID" value="EFC47633.1"/>
    <property type="molecule type" value="Genomic_DNA"/>
</dbReference>
<feature type="transmembrane region" description="Helical" evidence="2">
    <location>
        <begin position="236"/>
        <end position="260"/>
    </location>
</feature>
<evidence type="ECO:0000313" key="4">
    <source>
        <dbReference type="Proteomes" id="UP000006671"/>
    </source>
</evidence>
<keyword evidence="4" id="KW-1185">Reference proteome</keyword>
<keyword evidence="2" id="KW-0472">Membrane</keyword>
<evidence type="ECO:0000256" key="2">
    <source>
        <dbReference type="SAM" id="Phobius"/>
    </source>
</evidence>
<feature type="compositionally biased region" description="Basic and acidic residues" evidence="1">
    <location>
        <begin position="289"/>
        <end position="310"/>
    </location>
</feature>
<feature type="transmembrane region" description="Helical" evidence="2">
    <location>
        <begin position="58"/>
        <end position="79"/>
    </location>
</feature>
<organism evidence="4">
    <name type="scientific">Naegleria gruberi</name>
    <name type="common">Amoeba</name>
    <dbReference type="NCBI Taxonomy" id="5762"/>
    <lineage>
        <taxon>Eukaryota</taxon>
        <taxon>Discoba</taxon>
        <taxon>Heterolobosea</taxon>
        <taxon>Tetramitia</taxon>
        <taxon>Eutetramitia</taxon>
        <taxon>Vahlkampfiidae</taxon>
        <taxon>Naegleria</taxon>
    </lineage>
</organism>
<dbReference type="GeneID" id="8861696"/>